<reference evidence="9" key="1">
    <citation type="submission" date="2011-08" db="EMBL/GenBank/DDBJ databases">
        <title>The draft genome of Latimeria chalumnae.</title>
        <authorList>
            <person name="Di Palma F."/>
            <person name="Alfoldi J."/>
            <person name="Johnson J."/>
            <person name="Berlin A."/>
            <person name="Gnerre S."/>
            <person name="Jaffe D."/>
            <person name="MacCallum I."/>
            <person name="Young S."/>
            <person name="Walker B.J."/>
            <person name="Lander E."/>
            <person name="Lindblad-Toh K."/>
        </authorList>
    </citation>
    <scope>NUCLEOTIDE SEQUENCE [LARGE SCALE GENOMIC DNA]</scope>
    <source>
        <strain evidence="9">Wild caught</strain>
    </source>
</reference>
<dbReference type="InterPro" id="IPR003689">
    <property type="entry name" value="ZIP"/>
</dbReference>
<evidence type="ECO:0000313" key="9">
    <source>
        <dbReference type="Proteomes" id="UP000008672"/>
    </source>
</evidence>
<evidence type="ECO:0000256" key="5">
    <source>
        <dbReference type="ARBA" id="ARBA00023136"/>
    </source>
</evidence>
<evidence type="ECO:0000256" key="2">
    <source>
        <dbReference type="ARBA" id="ARBA00006939"/>
    </source>
</evidence>
<dbReference type="Pfam" id="PF02535">
    <property type="entry name" value="Zip"/>
    <property type="match status" value="1"/>
</dbReference>
<dbReference type="EMBL" id="AFYH01272052">
    <property type="status" value="NOT_ANNOTATED_CDS"/>
    <property type="molecule type" value="Genomic_DNA"/>
</dbReference>
<dbReference type="HOGENOM" id="CLU_1506780_0_0_1"/>
<evidence type="ECO:0000256" key="4">
    <source>
        <dbReference type="ARBA" id="ARBA00022989"/>
    </source>
</evidence>
<dbReference type="PANTHER" id="PTHR12191">
    <property type="entry name" value="SOLUTE CARRIER FAMILY 39"/>
    <property type="match status" value="1"/>
</dbReference>
<dbReference type="GO" id="GO:0030003">
    <property type="term" value="P:intracellular monoatomic cation homeostasis"/>
    <property type="evidence" value="ECO:0007669"/>
    <property type="project" value="TreeGrafter"/>
</dbReference>
<dbReference type="InterPro" id="IPR050799">
    <property type="entry name" value="ZIP_Transporter"/>
</dbReference>
<proteinExistence type="inferred from homology"/>
<dbReference type="GeneTree" id="ENSGT00940000160042"/>
<name>H2ZSX6_LATCH</name>
<dbReference type="GO" id="GO:0140410">
    <property type="term" value="F:monoatomic cation:bicarbonate symporter activity"/>
    <property type="evidence" value="ECO:0007669"/>
    <property type="project" value="TreeGrafter"/>
</dbReference>
<dbReference type="PANTHER" id="PTHR12191:SF21">
    <property type="entry name" value="ZINC TRANSPORTER ZIP4"/>
    <property type="match status" value="1"/>
</dbReference>
<reference evidence="8" key="3">
    <citation type="submission" date="2025-09" db="UniProtKB">
        <authorList>
            <consortium name="Ensembl"/>
        </authorList>
    </citation>
    <scope>IDENTIFICATION</scope>
</reference>
<evidence type="ECO:0008006" key="10">
    <source>
        <dbReference type="Google" id="ProtNLM"/>
    </source>
</evidence>
<dbReference type="GO" id="GO:0005385">
    <property type="term" value="F:zinc ion transmembrane transporter activity"/>
    <property type="evidence" value="ECO:0007669"/>
    <property type="project" value="TreeGrafter"/>
</dbReference>
<reference evidence="8" key="2">
    <citation type="submission" date="2025-08" db="UniProtKB">
        <authorList>
            <consortium name="Ensembl"/>
        </authorList>
    </citation>
    <scope>IDENTIFICATION</scope>
</reference>
<feature type="region of interest" description="Disordered" evidence="6">
    <location>
        <begin position="84"/>
        <end position="110"/>
    </location>
</feature>
<comment type="similarity">
    <text evidence="2">Belongs to the ZIP transporter (TC 2.A.5) family.</text>
</comment>
<dbReference type="Ensembl" id="ENSLACT00000000499.1">
    <property type="protein sequence ID" value="ENSLACP00000000497.1"/>
    <property type="gene ID" value="ENSLACG00000000443.1"/>
</dbReference>
<dbReference type="GO" id="GO:0071578">
    <property type="term" value="P:zinc ion import across plasma membrane"/>
    <property type="evidence" value="ECO:0007669"/>
    <property type="project" value="TreeGrafter"/>
</dbReference>
<dbReference type="AlphaFoldDB" id="H2ZSX6"/>
<evidence type="ECO:0000256" key="3">
    <source>
        <dbReference type="ARBA" id="ARBA00022692"/>
    </source>
</evidence>
<dbReference type="InParanoid" id="H2ZSX6"/>
<evidence type="ECO:0000256" key="1">
    <source>
        <dbReference type="ARBA" id="ARBA00004141"/>
    </source>
</evidence>
<dbReference type="STRING" id="7897.ENSLACP00000000497"/>
<feature type="transmembrane region" description="Helical" evidence="7">
    <location>
        <begin position="23"/>
        <end position="40"/>
    </location>
</feature>
<dbReference type="eggNOG" id="KOG2693">
    <property type="taxonomic scope" value="Eukaryota"/>
</dbReference>
<dbReference type="EMBL" id="AFYH01272053">
    <property type="status" value="NOT_ANNOTATED_CDS"/>
    <property type="molecule type" value="Genomic_DNA"/>
</dbReference>
<dbReference type="GO" id="GO:0005886">
    <property type="term" value="C:plasma membrane"/>
    <property type="evidence" value="ECO:0007669"/>
    <property type="project" value="TreeGrafter"/>
</dbReference>
<keyword evidence="4 7" id="KW-1133">Transmembrane helix</keyword>
<sequence length="179" mass="19921">QFLGLHGHLEEGGDHHSSEDRTYLWRMLAVLGGIYAFFLLEKIFGILIDDKETGTCIVDEPHEGHHCDHGLSLQVYHNEKKRKKAVSQSDLKKERKRSHSVSLSLSHPRPPDSELRMIPYMITIGDAIHNFADGLAIGAAFSVSWRSGLATSLAVLCHELPHELGKELLFSVSLLSSGM</sequence>
<comment type="subcellular location">
    <subcellularLocation>
        <location evidence="1">Membrane</location>
        <topology evidence="1">Multi-pass membrane protein</topology>
    </subcellularLocation>
</comment>
<accession>H2ZSX6</accession>
<evidence type="ECO:0000256" key="6">
    <source>
        <dbReference type="SAM" id="MobiDB-lite"/>
    </source>
</evidence>
<dbReference type="EMBL" id="AFYH01272051">
    <property type="status" value="NOT_ANNOTATED_CDS"/>
    <property type="molecule type" value="Genomic_DNA"/>
</dbReference>
<keyword evidence="9" id="KW-1185">Reference proteome</keyword>
<keyword evidence="3 7" id="KW-0812">Transmembrane</keyword>
<dbReference type="Proteomes" id="UP000008672">
    <property type="component" value="Unassembled WGS sequence"/>
</dbReference>
<evidence type="ECO:0000256" key="7">
    <source>
        <dbReference type="SAM" id="Phobius"/>
    </source>
</evidence>
<organism evidence="8 9">
    <name type="scientific">Latimeria chalumnae</name>
    <name type="common">Coelacanth</name>
    <dbReference type="NCBI Taxonomy" id="7897"/>
    <lineage>
        <taxon>Eukaryota</taxon>
        <taxon>Metazoa</taxon>
        <taxon>Chordata</taxon>
        <taxon>Craniata</taxon>
        <taxon>Vertebrata</taxon>
        <taxon>Euteleostomi</taxon>
        <taxon>Coelacanthiformes</taxon>
        <taxon>Coelacanthidae</taxon>
        <taxon>Latimeria</taxon>
    </lineage>
</organism>
<evidence type="ECO:0000313" key="8">
    <source>
        <dbReference type="Ensembl" id="ENSLACP00000000497.1"/>
    </source>
</evidence>
<keyword evidence="5 7" id="KW-0472">Membrane</keyword>
<protein>
    <recommendedName>
        <fullName evidence="10">Solute carrier family 39 member 4</fullName>
    </recommendedName>
</protein>